<dbReference type="PROSITE" id="PS51755">
    <property type="entry name" value="OMPR_PHOB"/>
    <property type="match status" value="1"/>
</dbReference>
<feature type="compositionally biased region" description="Polar residues" evidence="7">
    <location>
        <begin position="1"/>
        <end position="12"/>
    </location>
</feature>
<dbReference type="Proteomes" id="UP001500886">
    <property type="component" value="Unassembled WGS sequence"/>
</dbReference>
<keyword evidence="5" id="KW-0804">Transcription</keyword>
<dbReference type="InterPro" id="IPR042197">
    <property type="entry name" value="Apaf_helical"/>
</dbReference>
<dbReference type="PANTHER" id="PTHR35807:SF1">
    <property type="entry name" value="TRANSCRIPTIONAL REGULATOR REDD"/>
    <property type="match status" value="1"/>
</dbReference>
<dbReference type="PANTHER" id="PTHR35807">
    <property type="entry name" value="TRANSCRIPTIONAL REGULATOR REDD-RELATED"/>
    <property type="match status" value="1"/>
</dbReference>
<dbReference type="Pfam" id="PF03704">
    <property type="entry name" value="BTAD"/>
    <property type="match status" value="1"/>
</dbReference>
<evidence type="ECO:0000259" key="9">
    <source>
        <dbReference type="PROSITE" id="PS51755"/>
    </source>
</evidence>
<dbReference type="CDD" id="cd15831">
    <property type="entry name" value="BTAD"/>
    <property type="match status" value="1"/>
</dbReference>
<evidence type="ECO:0000256" key="3">
    <source>
        <dbReference type="ARBA" id="ARBA00023015"/>
    </source>
</evidence>
<reference evidence="11" key="1">
    <citation type="journal article" date="2019" name="Int. J. Syst. Evol. Microbiol.">
        <title>The Global Catalogue of Microorganisms (GCM) 10K type strain sequencing project: providing services to taxonomists for standard genome sequencing and annotation.</title>
        <authorList>
            <consortium name="The Broad Institute Genomics Platform"/>
            <consortium name="The Broad Institute Genome Sequencing Center for Infectious Disease"/>
            <person name="Wu L."/>
            <person name="Ma J."/>
        </authorList>
    </citation>
    <scope>NUCLEOTIDE SEQUENCE [LARGE SCALE GENOMIC DNA]</scope>
    <source>
        <strain evidence="11">JCM 4542</strain>
    </source>
</reference>
<dbReference type="Gene3D" id="1.10.260.40">
    <property type="entry name" value="lambda repressor-like DNA-binding domains"/>
    <property type="match status" value="1"/>
</dbReference>
<dbReference type="SUPFAM" id="SSF46894">
    <property type="entry name" value="C-terminal effector domain of the bipartite response regulators"/>
    <property type="match status" value="1"/>
</dbReference>
<accession>A0ABP6G0D2</accession>
<evidence type="ECO:0000313" key="10">
    <source>
        <dbReference type="EMBL" id="GAA2709113.1"/>
    </source>
</evidence>
<name>A0ABP6G0D2_9ACTN</name>
<evidence type="ECO:0000256" key="7">
    <source>
        <dbReference type="SAM" id="MobiDB-lite"/>
    </source>
</evidence>
<comment type="similarity">
    <text evidence="1">Belongs to the AfsR/DnrI/RedD regulatory family.</text>
</comment>
<evidence type="ECO:0000256" key="2">
    <source>
        <dbReference type="ARBA" id="ARBA00023012"/>
    </source>
</evidence>
<dbReference type="InterPro" id="IPR036388">
    <property type="entry name" value="WH-like_DNA-bd_sf"/>
</dbReference>
<keyword evidence="4 6" id="KW-0238">DNA-binding</keyword>
<dbReference type="SUPFAM" id="SSF52540">
    <property type="entry name" value="P-loop containing nucleoside triphosphate hydrolases"/>
    <property type="match status" value="1"/>
</dbReference>
<feature type="region of interest" description="Disordered" evidence="7">
    <location>
        <begin position="1"/>
        <end position="24"/>
    </location>
</feature>
<dbReference type="SMART" id="SM01043">
    <property type="entry name" value="BTAD"/>
    <property type="match status" value="1"/>
</dbReference>
<sequence>MPIHRNGTTATTNRHRPGGTGTFGEQLRWYRGRAGLTQRELAEKSGLSVRALRDIEQGRVQQPQTRTLQRLMECLGLDPEEARRAGTGTAPEADADPDAHPPDDRLRIGILGPLSIRLGGTELDVRAAKPRRLLALLALHHPQPVGLGEITRALWPTDPPPSYHGLIHTYVGQVRRLLSPPGAGPAAPAASYLARTHTGYVLCVERDQVDLSRFEDLSARARQARAAGDTAAAHDLAGRAYRCWRGPLLSDEPLLTQDPAATAAAKRRIDSLLLYADLAMELRRPEQVVHPLRLVAEQEPLHEGLQARLMVALASCGEQSAALKVFTEVTHRLDRELGIAPGDEIRRAHLQVLRQELPWPRGEWLARLSGRGERPAPPQPRHPPSALPSCKPSQLPGEARIHVGRAAETRQLDRLLLSPGEWHGQVPVALLTGLPGVGKTALALRWAHRVRERFPDGQLYVDLHGHSVRPPLPAAAALTLFLRALGVADHRLPGAPDEAANTYRTLLSGRRVLIVLDNAGTAEQVRPLIPGNAECAVLVTSRNTLSGLVAREGIRRIGLDALGPDEAQVLLTRLLGRARTEAEPQAAAALVRYCGGLPLALRIVAAHLAENPGVGLAEYCSELGDDGLVRGLRVEGDRLSSVEATFELSYAALPEPVRRFFRLVGTTDSGNVTAYTMAERARMTPCEAIRMLRALVDASLVQEYAHGHFRMPDLLRRYARALAKSDDAGHLRVVRSSTM</sequence>
<evidence type="ECO:0000256" key="5">
    <source>
        <dbReference type="ARBA" id="ARBA00023163"/>
    </source>
</evidence>
<dbReference type="InterPro" id="IPR005158">
    <property type="entry name" value="BTAD"/>
</dbReference>
<proteinExistence type="inferred from homology"/>
<evidence type="ECO:0000313" key="11">
    <source>
        <dbReference type="Proteomes" id="UP001500886"/>
    </source>
</evidence>
<dbReference type="InterPro" id="IPR027417">
    <property type="entry name" value="P-loop_NTPase"/>
</dbReference>
<feature type="compositionally biased region" description="Pro residues" evidence="7">
    <location>
        <begin position="375"/>
        <end position="386"/>
    </location>
</feature>
<dbReference type="SMART" id="SM00382">
    <property type="entry name" value="AAA"/>
    <property type="match status" value="1"/>
</dbReference>
<feature type="DNA-binding region" description="OmpR/PhoB-type" evidence="6">
    <location>
        <begin position="97"/>
        <end position="204"/>
    </location>
</feature>
<gene>
    <name evidence="10" type="ORF">GCM10010315_06670</name>
</gene>
<evidence type="ECO:0000259" key="8">
    <source>
        <dbReference type="PROSITE" id="PS50943"/>
    </source>
</evidence>
<dbReference type="Gene3D" id="1.10.8.430">
    <property type="entry name" value="Helical domain of apoptotic protease-activating factors"/>
    <property type="match status" value="1"/>
</dbReference>
<evidence type="ECO:0008006" key="12">
    <source>
        <dbReference type="Google" id="ProtNLM"/>
    </source>
</evidence>
<dbReference type="EMBL" id="BAAASL010000002">
    <property type="protein sequence ID" value="GAA2709113.1"/>
    <property type="molecule type" value="Genomic_DNA"/>
</dbReference>
<dbReference type="InterPro" id="IPR003593">
    <property type="entry name" value="AAA+_ATPase"/>
</dbReference>
<keyword evidence="2" id="KW-0902">Two-component regulatory system</keyword>
<evidence type="ECO:0000256" key="4">
    <source>
        <dbReference type="ARBA" id="ARBA00023125"/>
    </source>
</evidence>
<evidence type="ECO:0000256" key="6">
    <source>
        <dbReference type="PROSITE-ProRule" id="PRU01091"/>
    </source>
</evidence>
<dbReference type="SMART" id="SM00530">
    <property type="entry name" value="HTH_XRE"/>
    <property type="match status" value="1"/>
</dbReference>
<keyword evidence="3" id="KW-0805">Transcription regulation</keyword>
<dbReference type="Gene3D" id="1.10.10.10">
    <property type="entry name" value="Winged helix-like DNA-binding domain superfamily/Winged helix DNA-binding domain"/>
    <property type="match status" value="1"/>
</dbReference>
<feature type="domain" description="OmpR/PhoB-type" evidence="9">
    <location>
        <begin position="97"/>
        <end position="204"/>
    </location>
</feature>
<dbReference type="InterPro" id="IPR051677">
    <property type="entry name" value="AfsR-DnrI-RedD_regulator"/>
</dbReference>
<evidence type="ECO:0000256" key="1">
    <source>
        <dbReference type="ARBA" id="ARBA00005820"/>
    </source>
</evidence>
<dbReference type="Pfam" id="PF13560">
    <property type="entry name" value="HTH_31"/>
    <property type="match status" value="1"/>
</dbReference>
<dbReference type="InterPro" id="IPR001387">
    <property type="entry name" value="Cro/C1-type_HTH"/>
</dbReference>
<dbReference type="Gene3D" id="1.25.40.10">
    <property type="entry name" value="Tetratricopeptide repeat domain"/>
    <property type="match status" value="1"/>
</dbReference>
<comment type="caution">
    <text evidence="10">The sequence shown here is derived from an EMBL/GenBank/DDBJ whole genome shotgun (WGS) entry which is preliminary data.</text>
</comment>
<dbReference type="SMART" id="SM00862">
    <property type="entry name" value="Trans_reg_C"/>
    <property type="match status" value="1"/>
</dbReference>
<dbReference type="SUPFAM" id="SSF48452">
    <property type="entry name" value="TPR-like"/>
    <property type="match status" value="1"/>
</dbReference>
<dbReference type="InterPro" id="IPR010982">
    <property type="entry name" value="Lambda_DNA-bd_dom_sf"/>
</dbReference>
<protein>
    <recommendedName>
        <fullName evidence="12">Helix-turn-helix domain-containing protein</fullName>
    </recommendedName>
</protein>
<dbReference type="CDD" id="cd00093">
    <property type="entry name" value="HTH_XRE"/>
    <property type="match status" value="1"/>
</dbReference>
<dbReference type="RefSeq" id="WP_344433120.1">
    <property type="nucleotide sequence ID" value="NZ_BAAASL010000002.1"/>
</dbReference>
<feature type="domain" description="HTH cro/C1-type" evidence="8">
    <location>
        <begin position="27"/>
        <end position="82"/>
    </location>
</feature>
<feature type="region of interest" description="Disordered" evidence="7">
    <location>
        <begin position="369"/>
        <end position="395"/>
    </location>
</feature>
<dbReference type="InterPro" id="IPR011990">
    <property type="entry name" value="TPR-like_helical_dom_sf"/>
</dbReference>
<keyword evidence="11" id="KW-1185">Reference proteome</keyword>
<feature type="region of interest" description="Disordered" evidence="7">
    <location>
        <begin position="83"/>
        <end position="103"/>
    </location>
</feature>
<dbReference type="InterPro" id="IPR001867">
    <property type="entry name" value="OmpR/PhoB-type_DNA-bd"/>
</dbReference>
<dbReference type="InterPro" id="IPR016032">
    <property type="entry name" value="Sig_transdc_resp-reg_C-effctor"/>
</dbReference>
<dbReference type="PRINTS" id="PR00364">
    <property type="entry name" value="DISEASERSIST"/>
</dbReference>
<dbReference type="PROSITE" id="PS50943">
    <property type="entry name" value="HTH_CROC1"/>
    <property type="match status" value="1"/>
</dbReference>
<dbReference type="Gene3D" id="3.40.50.300">
    <property type="entry name" value="P-loop containing nucleotide triphosphate hydrolases"/>
    <property type="match status" value="1"/>
</dbReference>
<dbReference type="SUPFAM" id="SSF47413">
    <property type="entry name" value="lambda repressor-like DNA-binding domains"/>
    <property type="match status" value="1"/>
</dbReference>
<organism evidence="10 11">
    <name type="scientific">Streptomyces luteosporeus</name>
    <dbReference type="NCBI Taxonomy" id="173856"/>
    <lineage>
        <taxon>Bacteria</taxon>
        <taxon>Bacillati</taxon>
        <taxon>Actinomycetota</taxon>
        <taxon>Actinomycetes</taxon>
        <taxon>Kitasatosporales</taxon>
        <taxon>Streptomycetaceae</taxon>
        <taxon>Streptomyces</taxon>
    </lineage>
</organism>